<accession>A0A9W8TM73</accession>
<evidence type="ECO:0000256" key="1">
    <source>
        <dbReference type="SAM" id="MobiDB-lite"/>
    </source>
</evidence>
<evidence type="ECO:0000313" key="3">
    <source>
        <dbReference type="Proteomes" id="UP001148614"/>
    </source>
</evidence>
<protein>
    <submittedName>
        <fullName evidence="2">Uncharacterized protein</fullName>
    </submittedName>
</protein>
<evidence type="ECO:0000313" key="2">
    <source>
        <dbReference type="EMBL" id="KAJ3570657.1"/>
    </source>
</evidence>
<name>A0A9W8TM73_9PEZI</name>
<gene>
    <name evidence="2" type="ORF">NPX13_g5654</name>
</gene>
<sequence>MLSSHAAAREPPIRCTQVPKRSGPGPTAAGDGQTLLANAGSPQNPIKLPGDLITTAASHHPAPPVAANFTCVIGC</sequence>
<dbReference type="AlphaFoldDB" id="A0A9W8TM73"/>
<organism evidence="2 3">
    <name type="scientific">Xylaria arbuscula</name>
    <dbReference type="NCBI Taxonomy" id="114810"/>
    <lineage>
        <taxon>Eukaryota</taxon>
        <taxon>Fungi</taxon>
        <taxon>Dikarya</taxon>
        <taxon>Ascomycota</taxon>
        <taxon>Pezizomycotina</taxon>
        <taxon>Sordariomycetes</taxon>
        <taxon>Xylariomycetidae</taxon>
        <taxon>Xylariales</taxon>
        <taxon>Xylariaceae</taxon>
        <taxon>Xylaria</taxon>
    </lineage>
</organism>
<feature type="region of interest" description="Disordered" evidence="1">
    <location>
        <begin position="1"/>
        <end position="48"/>
    </location>
</feature>
<keyword evidence="3" id="KW-1185">Reference proteome</keyword>
<dbReference type="Proteomes" id="UP001148614">
    <property type="component" value="Unassembled WGS sequence"/>
</dbReference>
<proteinExistence type="predicted"/>
<dbReference type="EMBL" id="JANPWZ010000912">
    <property type="protein sequence ID" value="KAJ3570657.1"/>
    <property type="molecule type" value="Genomic_DNA"/>
</dbReference>
<reference evidence="2" key="1">
    <citation type="submission" date="2022-07" db="EMBL/GenBank/DDBJ databases">
        <title>Genome Sequence of Xylaria arbuscula.</title>
        <authorList>
            <person name="Buettner E."/>
        </authorList>
    </citation>
    <scope>NUCLEOTIDE SEQUENCE</scope>
    <source>
        <strain evidence="2">VT107</strain>
    </source>
</reference>
<comment type="caution">
    <text evidence="2">The sequence shown here is derived from an EMBL/GenBank/DDBJ whole genome shotgun (WGS) entry which is preliminary data.</text>
</comment>